<evidence type="ECO:0008006" key="4">
    <source>
        <dbReference type="Google" id="ProtNLM"/>
    </source>
</evidence>
<feature type="non-terminal residue" evidence="2">
    <location>
        <position position="1"/>
    </location>
</feature>
<feature type="compositionally biased region" description="Low complexity" evidence="1">
    <location>
        <begin position="172"/>
        <end position="181"/>
    </location>
</feature>
<feature type="region of interest" description="Disordered" evidence="1">
    <location>
        <begin position="165"/>
        <end position="213"/>
    </location>
</feature>
<comment type="caution">
    <text evidence="2">The sequence shown here is derived from an EMBL/GenBank/DDBJ whole genome shotgun (WGS) entry which is preliminary data.</text>
</comment>
<accession>A0A8T4J2K2</accession>
<evidence type="ECO:0000256" key="1">
    <source>
        <dbReference type="SAM" id="MobiDB-lite"/>
    </source>
</evidence>
<proteinExistence type="predicted"/>
<reference evidence="2" key="1">
    <citation type="submission" date="2021-04" db="EMBL/GenBank/DDBJ databases">
        <title>Sequencing of actinobacteria type strains.</title>
        <authorList>
            <person name="Nguyen G.-S."/>
            <person name="Wentzel A."/>
        </authorList>
    </citation>
    <scope>NUCLEOTIDE SEQUENCE</scope>
    <source>
        <strain evidence="2">DSM 42095</strain>
    </source>
</reference>
<dbReference type="Gene3D" id="3.40.50.300">
    <property type="entry name" value="P-loop containing nucleotide triphosphate hydrolases"/>
    <property type="match status" value="1"/>
</dbReference>
<dbReference type="SUPFAM" id="SSF52540">
    <property type="entry name" value="P-loop containing nucleoside triphosphate hydrolases"/>
    <property type="match status" value="1"/>
</dbReference>
<dbReference type="Proteomes" id="UP000675554">
    <property type="component" value="Unassembled WGS sequence"/>
</dbReference>
<dbReference type="InterPro" id="IPR027417">
    <property type="entry name" value="P-loop_NTPase"/>
</dbReference>
<name>A0A8T4J2K2_9ACTN</name>
<feature type="non-terminal residue" evidence="2">
    <location>
        <position position="213"/>
    </location>
</feature>
<dbReference type="EMBL" id="JAGSMN010002045">
    <property type="protein sequence ID" value="MBR7678941.1"/>
    <property type="molecule type" value="Genomic_DNA"/>
</dbReference>
<sequence>GAGHEGAAVVDVLAGMGGIGKSTVALKVAEYARTRGHPVWWVSAADVSSLGGGMLTLAAELGASETELTRARTSSAAGIDLVWRLLDACPHRWLLVFDNADDPATLAPAGDLAGGTGWIRPSRSGTVLVTSRIVDGAVWGNHARLRRVGTVEPGVGALILLDRMRTEPPPDGAGAAGTAGADETDAASRTAGSDETGGAPGATGPPGAVRRGL</sequence>
<dbReference type="AlphaFoldDB" id="A0A8T4J2K2"/>
<keyword evidence="3" id="KW-1185">Reference proteome</keyword>
<organism evidence="2 3">
    <name type="scientific">Streptomyces daliensis</name>
    <dbReference type="NCBI Taxonomy" id="299421"/>
    <lineage>
        <taxon>Bacteria</taxon>
        <taxon>Bacillati</taxon>
        <taxon>Actinomycetota</taxon>
        <taxon>Actinomycetes</taxon>
        <taxon>Kitasatosporales</taxon>
        <taxon>Streptomycetaceae</taxon>
        <taxon>Streptomyces</taxon>
    </lineage>
</organism>
<evidence type="ECO:0000313" key="2">
    <source>
        <dbReference type="EMBL" id="MBR7678941.1"/>
    </source>
</evidence>
<protein>
    <recommendedName>
        <fullName evidence="4">NB-ARC domain-containing protein</fullName>
    </recommendedName>
</protein>
<gene>
    <name evidence="2" type="ORF">KDA82_39575</name>
</gene>
<evidence type="ECO:0000313" key="3">
    <source>
        <dbReference type="Proteomes" id="UP000675554"/>
    </source>
</evidence>